<organism evidence="3 4">
    <name type="scientific">Dreissena polymorpha</name>
    <name type="common">Zebra mussel</name>
    <name type="synonym">Mytilus polymorpha</name>
    <dbReference type="NCBI Taxonomy" id="45954"/>
    <lineage>
        <taxon>Eukaryota</taxon>
        <taxon>Metazoa</taxon>
        <taxon>Spiralia</taxon>
        <taxon>Lophotrochozoa</taxon>
        <taxon>Mollusca</taxon>
        <taxon>Bivalvia</taxon>
        <taxon>Autobranchia</taxon>
        <taxon>Heteroconchia</taxon>
        <taxon>Euheterodonta</taxon>
        <taxon>Imparidentia</taxon>
        <taxon>Neoheterodontei</taxon>
        <taxon>Myida</taxon>
        <taxon>Dreissenoidea</taxon>
        <taxon>Dreissenidae</taxon>
        <taxon>Dreissena</taxon>
    </lineage>
</organism>
<evidence type="ECO:0000256" key="1">
    <source>
        <dbReference type="PROSITE-ProRule" id="PRU00024"/>
    </source>
</evidence>
<dbReference type="Proteomes" id="UP000828390">
    <property type="component" value="Unassembled WGS sequence"/>
</dbReference>
<dbReference type="EMBL" id="JAIWYP010000001">
    <property type="protein sequence ID" value="KAH3880473.1"/>
    <property type="molecule type" value="Genomic_DNA"/>
</dbReference>
<evidence type="ECO:0000313" key="3">
    <source>
        <dbReference type="EMBL" id="KAH3880473.1"/>
    </source>
</evidence>
<evidence type="ECO:0000259" key="2">
    <source>
        <dbReference type="PROSITE" id="PS50119"/>
    </source>
</evidence>
<dbReference type="GO" id="GO:0008270">
    <property type="term" value="F:zinc ion binding"/>
    <property type="evidence" value="ECO:0007669"/>
    <property type="project" value="UniProtKB-KW"/>
</dbReference>
<reference evidence="3" key="1">
    <citation type="journal article" date="2019" name="bioRxiv">
        <title>The Genome of the Zebra Mussel, Dreissena polymorpha: A Resource for Invasive Species Research.</title>
        <authorList>
            <person name="McCartney M.A."/>
            <person name="Auch B."/>
            <person name="Kono T."/>
            <person name="Mallez S."/>
            <person name="Zhang Y."/>
            <person name="Obille A."/>
            <person name="Becker A."/>
            <person name="Abrahante J.E."/>
            <person name="Garbe J."/>
            <person name="Badalamenti J.P."/>
            <person name="Herman A."/>
            <person name="Mangelson H."/>
            <person name="Liachko I."/>
            <person name="Sullivan S."/>
            <person name="Sone E.D."/>
            <person name="Koren S."/>
            <person name="Silverstein K.A.T."/>
            <person name="Beckman K.B."/>
            <person name="Gohl D.M."/>
        </authorList>
    </citation>
    <scope>NUCLEOTIDE SEQUENCE</scope>
    <source>
        <strain evidence="3">Duluth1</strain>
        <tissue evidence="3">Whole animal</tissue>
    </source>
</reference>
<accession>A0A9D4MNG6</accession>
<sequence length="428" mass="48811">MATAGNSSVDEGSCLSATLYTRSDSGASLNMGSDLGASIDEGSDMIYEICCSVCEENGLNKNALFFCQECHKCYCNKCENLHNLMYTRHTILGSPSMAQRAFDDQCTYHKDVKLTLICEDHDQLICSVCHLINHQVCNKVELIPDKLKNMHQIGELRKMTEQIQALLINLPKTKQDLKDHLDWMRKIYKEIQSQIRILRSTLNETLNSMEKTTLWELDTFFAAVEKPLEDDIKNVDVAYSEMQHMKVDIKNIDKNTETYALMLFRKCKKKTFQLETEMSSIIDRNKPCIAFDTHPSIQHMITLTTLGKLMNPNNQMVLYGKTSHRLRFKHEEKCCVSGIYQTASGEILLADRKHLNMKLLDKTLNVIAVLALPDVPWSMCSIDSSLVAVAVHVNKVHFIRETKCQLVLDRILKFEHKCLGIAHQQGTL</sequence>
<dbReference type="GO" id="GO:0061630">
    <property type="term" value="F:ubiquitin protein ligase activity"/>
    <property type="evidence" value="ECO:0007669"/>
    <property type="project" value="TreeGrafter"/>
</dbReference>
<keyword evidence="1" id="KW-0863">Zinc-finger</keyword>
<dbReference type="PROSITE" id="PS50119">
    <property type="entry name" value="ZF_BBOX"/>
    <property type="match status" value="2"/>
</dbReference>
<dbReference type="InterPro" id="IPR000315">
    <property type="entry name" value="Znf_B-box"/>
</dbReference>
<keyword evidence="1" id="KW-0862">Zinc</keyword>
<dbReference type="SUPFAM" id="SSF57845">
    <property type="entry name" value="B-box zinc-binding domain"/>
    <property type="match status" value="1"/>
</dbReference>
<gene>
    <name evidence="3" type="ORF">DPMN_004387</name>
</gene>
<dbReference type="InterPro" id="IPR047153">
    <property type="entry name" value="TRIM45/56/19-like"/>
</dbReference>
<feature type="domain" description="B box-type" evidence="2">
    <location>
        <begin position="53"/>
        <end position="94"/>
    </location>
</feature>
<comment type="caution">
    <text evidence="3">The sequence shown here is derived from an EMBL/GenBank/DDBJ whole genome shotgun (WGS) entry which is preliminary data.</text>
</comment>
<reference evidence="3" key="2">
    <citation type="submission" date="2020-11" db="EMBL/GenBank/DDBJ databases">
        <authorList>
            <person name="McCartney M.A."/>
            <person name="Auch B."/>
            <person name="Kono T."/>
            <person name="Mallez S."/>
            <person name="Becker A."/>
            <person name="Gohl D.M."/>
            <person name="Silverstein K.A.T."/>
            <person name="Koren S."/>
            <person name="Bechman K.B."/>
            <person name="Herman A."/>
            <person name="Abrahante J.E."/>
            <person name="Garbe J."/>
        </authorList>
    </citation>
    <scope>NUCLEOTIDE SEQUENCE</scope>
    <source>
        <strain evidence="3">Duluth1</strain>
        <tissue evidence="3">Whole animal</tissue>
    </source>
</reference>
<dbReference type="PANTHER" id="PTHR25462">
    <property type="entry name" value="BONUS, ISOFORM C-RELATED"/>
    <property type="match status" value="1"/>
</dbReference>
<dbReference type="AlphaFoldDB" id="A0A9D4MNG6"/>
<dbReference type="CDD" id="cd19756">
    <property type="entry name" value="Bbox2"/>
    <property type="match status" value="1"/>
</dbReference>
<proteinExistence type="predicted"/>
<protein>
    <recommendedName>
        <fullName evidence="2">B box-type domain-containing protein</fullName>
    </recommendedName>
</protein>
<feature type="domain" description="B box-type" evidence="2">
    <location>
        <begin position="106"/>
        <end position="145"/>
    </location>
</feature>
<keyword evidence="4" id="KW-1185">Reference proteome</keyword>
<evidence type="ECO:0000313" key="4">
    <source>
        <dbReference type="Proteomes" id="UP000828390"/>
    </source>
</evidence>
<keyword evidence="1" id="KW-0479">Metal-binding</keyword>
<dbReference type="PANTHER" id="PTHR25462:SF296">
    <property type="entry name" value="MEIOTIC P26, ISOFORM F"/>
    <property type="match status" value="1"/>
</dbReference>
<name>A0A9D4MNG6_DREPO</name>
<dbReference type="Gene3D" id="3.30.160.60">
    <property type="entry name" value="Classic Zinc Finger"/>
    <property type="match status" value="1"/>
</dbReference>